<feature type="region of interest" description="Disordered" evidence="1">
    <location>
        <begin position="281"/>
        <end position="307"/>
    </location>
</feature>
<dbReference type="InParanoid" id="A0A7E6CUA8"/>
<reference evidence="3" key="1">
    <citation type="submission" date="2025-08" db="UniProtKB">
        <authorList>
            <consortium name="RefSeq"/>
        </authorList>
    </citation>
    <scope>IDENTIFICATION</scope>
    <source>
        <tissue evidence="3">Muscle</tissue>
    </source>
</reference>
<dbReference type="RefSeq" id="XP_035870366.1">
    <property type="nucleotide sequence ID" value="XM_036014473.1"/>
</dbReference>
<feature type="compositionally biased region" description="Low complexity" evidence="1">
    <location>
        <begin position="140"/>
        <end position="155"/>
    </location>
</feature>
<gene>
    <name evidence="3" type="primary">LOC114509104</name>
</gene>
<feature type="compositionally biased region" description="Low complexity" evidence="1">
    <location>
        <begin position="296"/>
        <end position="306"/>
    </location>
</feature>
<organism evidence="2 3">
    <name type="scientific">Phyllostomus discolor</name>
    <name type="common">pale spear-nosed bat</name>
    <dbReference type="NCBI Taxonomy" id="89673"/>
    <lineage>
        <taxon>Eukaryota</taxon>
        <taxon>Metazoa</taxon>
        <taxon>Chordata</taxon>
        <taxon>Craniata</taxon>
        <taxon>Vertebrata</taxon>
        <taxon>Euteleostomi</taxon>
        <taxon>Mammalia</taxon>
        <taxon>Eutheria</taxon>
        <taxon>Laurasiatheria</taxon>
        <taxon>Chiroptera</taxon>
        <taxon>Yangochiroptera</taxon>
        <taxon>Phyllostomidae</taxon>
        <taxon>Phyllostominae</taxon>
        <taxon>Phyllostomus</taxon>
    </lineage>
</organism>
<feature type="region of interest" description="Disordered" evidence="1">
    <location>
        <begin position="124"/>
        <end position="158"/>
    </location>
</feature>
<feature type="compositionally biased region" description="Polar residues" evidence="1">
    <location>
        <begin position="33"/>
        <end position="52"/>
    </location>
</feature>
<dbReference type="KEGG" id="pdic:114509104"/>
<dbReference type="AlphaFoldDB" id="A0A7E6CUA8"/>
<evidence type="ECO:0000313" key="2">
    <source>
        <dbReference type="Proteomes" id="UP000504628"/>
    </source>
</evidence>
<protein>
    <submittedName>
        <fullName evidence="3">LOW QUALITY PROTEIN: uncharacterized protein LOC114509104</fullName>
    </submittedName>
</protein>
<accession>A0A7E6CUA8</accession>
<dbReference type="Proteomes" id="UP000504628">
    <property type="component" value="Chromosome 13"/>
</dbReference>
<sequence length="351" mass="37862">MPFSSQTSQKSCEDEPGFSSSLNFLEEEDPGPLSQQLPATSSRGSEPLSNLDLSRGSLVNVEYLPFFRTYGQLLVEEVALQPDVGRDQEGVWSTREAPSQEDSEPPGGFSPYYRSKEESFLSLSWGRSQGPPTRREAQAGCSCRRTGSSGSSVSGEATCGGHRRVWGQPCAPWHPSDPCPRAPEPWRPVLWRCLSQHAGQAPASRRCLGRTWGLADISCPLTQAASEGPDLISWVLPNRCPVLMVSAGHPCDSGLDAPLSSDAAISGHVPHASGFVPYYRTPEEGLHTSPGPPASPSGARSPQGAARTWCSHTVRRQKVAVAKAIRVRAPSTRWSLRVEGAGLRVPELSWP</sequence>
<feature type="region of interest" description="Disordered" evidence="1">
    <location>
        <begin position="1"/>
        <end position="52"/>
    </location>
</feature>
<feature type="compositionally biased region" description="Polar residues" evidence="1">
    <location>
        <begin position="1"/>
        <end position="10"/>
    </location>
</feature>
<dbReference type="OrthoDB" id="9219412at2759"/>
<feature type="region of interest" description="Disordered" evidence="1">
    <location>
        <begin position="86"/>
        <end position="111"/>
    </location>
</feature>
<name>A0A7E6CUA8_9CHIR</name>
<dbReference type="GeneID" id="114509104"/>
<evidence type="ECO:0000313" key="3">
    <source>
        <dbReference type="RefSeq" id="XP_035870366.1"/>
    </source>
</evidence>
<proteinExistence type="predicted"/>
<evidence type="ECO:0000256" key="1">
    <source>
        <dbReference type="SAM" id="MobiDB-lite"/>
    </source>
</evidence>
<keyword evidence="2" id="KW-1185">Reference proteome</keyword>